<protein>
    <submittedName>
        <fullName evidence="2">Uncharacterized protein</fullName>
    </submittedName>
</protein>
<organism evidence="2 3">
    <name type="scientific">Armillaria gallica</name>
    <name type="common">Bulbous honey fungus</name>
    <name type="synonym">Armillaria bulbosa</name>
    <dbReference type="NCBI Taxonomy" id="47427"/>
    <lineage>
        <taxon>Eukaryota</taxon>
        <taxon>Fungi</taxon>
        <taxon>Dikarya</taxon>
        <taxon>Basidiomycota</taxon>
        <taxon>Agaricomycotina</taxon>
        <taxon>Agaricomycetes</taxon>
        <taxon>Agaricomycetidae</taxon>
        <taxon>Agaricales</taxon>
        <taxon>Marasmiineae</taxon>
        <taxon>Physalacriaceae</taxon>
        <taxon>Armillaria</taxon>
    </lineage>
</organism>
<keyword evidence="1" id="KW-0472">Membrane</keyword>
<dbReference type="Proteomes" id="UP000217790">
    <property type="component" value="Unassembled WGS sequence"/>
</dbReference>
<keyword evidence="1" id="KW-0812">Transmembrane</keyword>
<reference evidence="3" key="1">
    <citation type="journal article" date="2017" name="Nat. Ecol. Evol.">
        <title>Genome expansion and lineage-specific genetic innovations in the forest pathogenic fungi Armillaria.</title>
        <authorList>
            <person name="Sipos G."/>
            <person name="Prasanna A.N."/>
            <person name="Walter M.C."/>
            <person name="O'Connor E."/>
            <person name="Balint B."/>
            <person name="Krizsan K."/>
            <person name="Kiss B."/>
            <person name="Hess J."/>
            <person name="Varga T."/>
            <person name="Slot J."/>
            <person name="Riley R."/>
            <person name="Boka B."/>
            <person name="Rigling D."/>
            <person name="Barry K."/>
            <person name="Lee J."/>
            <person name="Mihaltcheva S."/>
            <person name="LaButti K."/>
            <person name="Lipzen A."/>
            <person name="Waldron R."/>
            <person name="Moloney N.M."/>
            <person name="Sperisen C."/>
            <person name="Kredics L."/>
            <person name="Vagvoelgyi C."/>
            <person name="Patrignani A."/>
            <person name="Fitzpatrick D."/>
            <person name="Nagy I."/>
            <person name="Doyle S."/>
            <person name="Anderson J.B."/>
            <person name="Grigoriev I.V."/>
            <person name="Gueldener U."/>
            <person name="Muensterkoetter M."/>
            <person name="Nagy L.G."/>
        </authorList>
    </citation>
    <scope>NUCLEOTIDE SEQUENCE [LARGE SCALE GENOMIC DNA]</scope>
    <source>
        <strain evidence="3">Ar21-2</strain>
    </source>
</reference>
<evidence type="ECO:0000313" key="3">
    <source>
        <dbReference type="Proteomes" id="UP000217790"/>
    </source>
</evidence>
<dbReference type="InParanoid" id="A0A2H3D8G3"/>
<keyword evidence="1" id="KW-1133">Transmembrane helix</keyword>
<name>A0A2H3D8G3_ARMGA</name>
<evidence type="ECO:0000256" key="1">
    <source>
        <dbReference type="SAM" id="Phobius"/>
    </source>
</evidence>
<dbReference type="EMBL" id="KZ293665">
    <property type="protein sequence ID" value="PBK90400.1"/>
    <property type="molecule type" value="Genomic_DNA"/>
</dbReference>
<dbReference type="AlphaFoldDB" id="A0A2H3D8G3"/>
<keyword evidence="3" id="KW-1185">Reference proteome</keyword>
<feature type="transmembrane region" description="Helical" evidence="1">
    <location>
        <begin position="21"/>
        <end position="39"/>
    </location>
</feature>
<accession>A0A2H3D8G3</accession>
<evidence type="ECO:0000313" key="2">
    <source>
        <dbReference type="EMBL" id="PBK90400.1"/>
    </source>
</evidence>
<sequence>MILWLDLFSDLTFHLRLHYRFRSHLAFLFYLILLIHRIVDTHPHQLLQFNFFYFVVMEPLFIMIYIHVERNCFFSSLRQHQGAVRSAHYRSGTMAPDNEKRVSYVAVNLICFILPQVTCDYIALINAPRHGREYTSERVLSPRMQIRYLSSSLVSWRCTSANCKKTIEEPLF</sequence>
<feature type="transmembrane region" description="Helical" evidence="1">
    <location>
        <begin position="51"/>
        <end position="68"/>
    </location>
</feature>
<gene>
    <name evidence="2" type="ORF">ARMGADRAFT_297072</name>
</gene>
<proteinExistence type="predicted"/>